<keyword evidence="5 11" id="KW-0812">Transmembrane</keyword>
<keyword evidence="9 11" id="KW-0472">Membrane</keyword>
<evidence type="ECO:0000313" key="17">
    <source>
        <dbReference type="Proteomes" id="UP001597400"/>
    </source>
</evidence>
<keyword evidence="10 11" id="KW-0998">Cell outer membrane</keyword>
<dbReference type="Pfam" id="PF07715">
    <property type="entry name" value="Plug"/>
    <property type="match status" value="1"/>
</dbReference>
<dbReference type="InterPro" id="IPR036942">
    <property type="entry name" value="Beta-barrel_TonB_sf"/>
</dbReference>
<feature type="domain" description="TonB-dependent receptor-like beta-barrel" evidence="14">
    <location>
        <begin position="299"/>
        <end position="801"/>
    </location>
</feature>
<evidence type="ECO:0000256" key="6">
    <source>
        <dbReference type="ARBA" id="ARBA00023004"/>
    </source>
</evidence>
<feature type="chain" id="PRO_5045419158" evidence="13">
    <location>
        <begin position="23"/>
        <end position="839"/>
    </location>
</feature>
<evidence type="ECO:0000313" key="16">
    <source>
        <dbReference type="EMBL" id="MFD1950642.1"/>
    </source>
</evidence>
<evidence type="ECO:0000256" key="9">
    <source>
        <dbReference type="ARBA" id="ARBA00023136"/>
    </source>
</evidence>
<evidence type="ECO:0000256" key="4">
    <source>
        <dbReference type="ARBA" id="ARBA00022496"/>
    </source>
</evidence>
<dbReference type="Proteomes" id="UP001597400">
    <property type="component" value="Unassembled WGS sequence"/>
</dbReference>
<keyword evidence="16" id="KW-0675">Receptor</keyword>
<evidence type="ECO:0000256" key="5">
    <source>
        <dbReference type="ARBA" id="ARBA00022692"/>
    </source>
</evidence>
<dbReference type="InterPro" id="IPR012910">
    <property type="entry name" value="Plug_dom"/>
</dbReference>
<dbReference type="SUPFAM" id="SSF56935">
    <property type="entry name" value="Porins"/>
    <property type="match status" value="1"/>
</dbReference>
<evidence type="ECO:0000256" key="1">
    <source>
        <dbReference type="ARBA" id="ARBA00004571"/>
    </source>
</evidence>
<reference evidence="17" key="1">
    <citation type="journal article" date="2019" name="Int. J. Syst. Evol. Microbiol.">
        <title>The Global Catalogue of Microorganisms (GCM) 10K type strain sequencing project: providing services to taxonomists for standard genome sequencing and annotation.</title>
        <authorList>
            <consortium name="The Broad Institute Genomics Platform"/>
            <consortium name="The Broad Institute Genome Sequencing Center for Infectious Disease"/>
            <person name="Wu L."/>
            <person name="Ma J."/>
        </authorList>
    </citation>
    <scope>NUCLEOTIDE SEQUENCE [LARGE SCALE GENOMIC DNA]</scope>
    <source>
        <strain evidence="17">CGMCC 1.12702</strain>
    </source>
</reference>
<protein>
    <submittedName>
        <fullName evidence="16">TonB-dependent receptor</fullName>
    </submittedName>
</protein>
<evidence type="ECO:0000256" key="12">
    <source>
        <dbReference type="RuleBase" id="RU003357"/>
    </source>
</evidence>
<dbReference type="PANTHER" id="PTHR32552:SF81">
    <property type="entry name" value="TONB-DEPENDENT OUTER MEMBRANE RECEPTOR"/>
    <property type="match status" value="1"/>
</dbReference>
<evidence type="ECO:0000256" key="8">
    <source>
        <dbReference type="ARBA" id="ARBA00023077"/>
    </source>
</evidence>
<feature type="domain" description="TonB-dependent receptor plug" evidence="15">
    <location>
        <begin position="81"/>
        <end position="190"/>
    </location>
</feature>
<keyword evidence="8 12" id="KW-0798">TonB box</keyword>
<dbReference type="EMBL" id="JBHUGS010000002">
    <property type="protein sequence ID" value="MFD1950642.1"/>
    <property type="molecule type" value="Genomic_DNA"/>
</dbReference>
<proteinExistence type="inferred from homology"/>
<keyword evidence="6" id="KW-0408">Iron</keyword>
<keyword evidence="4" id="KW-0410">Iron transport</keyword>
<comment type="subcellular location">
    <subcellularLocation>
        <location evidence="1 11">Cell outer membrane</location>
        <topology evidence="1 11">Multi-pass membrane protein</topology>
    </subcellularLocation>
</comment>
<gene>
    <name evidence="16" type="ORF">ACFSGX_07665</name>
</gene>
<comment type="similarity">
    <text evidence="11 12">Belongs to the TonB-dependent receptor family.</text>
</comment>
<keyword evidence="2 11" id="KW-0813">Transport</keyword>
<evidence type="ECO:0000256" key="13">
    <source>
        <dbReference type="SAM" id="SignalP"/>
    </source>
</evidence>
<dbReference type="CDD" id="cd01347">
    <property type="entry name" value="ligand_gated_channel"/>
    <property type="match status" value="1"/>
</dbReference>
<dbReference type="Pfam" id="PF00593">
    <property type="entry name" value="TonB_dep_Rec_b-barrel"/>
    <property type="match status" value="1"/>
</dbReference>
<keyword evidence="17" id="KW-1185">Reference proteome</keyword>
<dbReference type="PROSITE" id="PS52016">
    <property type="entry name" value="TONB_DEPENDENT_REC_3"/>
    <property type="match status" value="1"/>
</dbReference>
<evidence type="ECO:0000256" key="3">
    <source>
        <dbReference type="ARBA" id="ARBA00022452"/>
    </source>
</evidence>
<feature type="signal peptide" evidence="13">
    <location>
        <begin position="1"/>
        <end position="22"/>
    </location>
</feature>
<sequence length="839" mass="90079">MTFRTILCAGSALAAFAQPAAATTTAADQPVTQPAVEPATAEPVAAQPGLTSGAAPAPAATTEAPNPLDILVTARRRSENVQSVPLAISVVDARALEATGSFNVAKLTQLQPSLQFYSTNPRNSAANIRGLGAPFGLTNDGIEQGVGVYIDQVYNSRIAAATFDFLDVEQVEVLRGPQGTLYGKNTTAGAINITTRAPSFEYEGRAEATVGNLGFVQAKASISGPLIADTLAIRLAASTTDRKGTIYNVTSGRRVNEQDNLGFRGSLLWRATDALKLTLSGDYNRQDPECCAQIYVRTGATQRPLNRQFAGLAAAFGYVPPSTNAFDRVTDLDTPLDAFQEIGGASLRAEWDVGPGTLTSVSAWRFWNWKPSNDRDFTGLPITTRSNNPSKQDQYSQELRYAVSGDRIDTVAGLFAYHQEQHTTGVQEQGAAASRWLLNPTSANANNPAVLNGLTSSNDILFKSTSLAAFGQLSWKVTDRLKLQPGLRVNYDRKSGNYVSVVTNGQGVAIDCTVIPSTNTILRDQCATLPPQSYNPKFTDWNVSGDFTASYEFARDVLGYATYAKSFKSGGINLAGLPLDANNRPILATQTVKPENVNHYELGLKTQLFDRRATFNLAAFWTEIGNYQATVTNGQLGVLRGYLANADKVRVRGIEADFSMRPSERLTVYASGAFTDHEYVKFVDAPCPPELSGGTTVTAGQTPSAPGTPGGLSPANCDISGEWLPGISKWAASYGAEYNIPATFFGREGQVYAAFDGNYRSKFSSNPSRSAYTDIARYAVANFRAGARVADGWDIFGWVRNALDKNYYDILATQSGSTGLIVGQPADPRTYGLTVKTRF</sequence>
<name>A0ABW4TVB3_9SPHN</name>
<evidence type="ECO:0000256" key="7">
    <source>
        <dbReference type="ARBA" id="ARBA00023065"/>
    </source>
</evidence>
<comment type="caution">
    <text evidence="16">The sequence shown here is derived from an EMBL/GenBank/DDBJ whole genome shotgun (WGS) entry which is preliminary data.</text>
</comment>
<dbReference type="InterPro" id="IPR039426">
    <property type="entry name" value="TonB-dep_rcpt-like"/>
</dbReference>
<evidence type="ECO:0000256" key="2">
    <source>
        <dbReference type="ARBA" id="ARBA00022448"/>
    </source>
</evidence>
<organism evidence="16 17">
    <name type="scientific">Sphingomonas arantia</name>
    <dbReference type="NCBI Taxonomy" id="1460676"/>
    <lineage>
        <taxon>Bacteria</taxon>
        <taxon>Pseudomonadati</taxon>
        <taxon>Pseudomonadota</taxon>
        <taxon>Alphaproteobacteria</taxon>
        <taxon>Sphingomonadales</taxon>
        <taxon>Sphingomonadaceae</taxon>
        <taxon>Sphingomonas</taxon>
    </lineage>
</organism>
<evidence type="ECO:0000259" key="14">
    <source>
        <dbReference type="Pfam" id="PF00593"/>
    </source>
</evidence>
<dbReference type="InterPro" id="IPR000531">
    <property type="entry name" value="Beta-barrel_TonB"/>
</dbReference>
<evidence type="ECO:0000259" key="15">
    <source>
        <dbReference type="Pfam" id="PF07715"/>
    </source>
</evidence>
<dbReference type="PANTHER" id="PTHR32552">
    <property type="entry name" value="FERRICHROME IRON RECEPTOR-RELATED"/>
    <property type="match status" value="1"/>
</dbReference>
<keyword evidence="13" id="KW-0732">Signal</keyword>
<keyword evidence="3 11" id="KW-1134">Transmembrane beta strand</keyword>
<dbReference type="RefSeq" id="WP_380928825.1">
    <property type="nucleotide sequence ID" value="NZ_JBHUGS010000002.1"/>
</dbReference>
<evidence type="ECO:0000256" key="11">
    <source>
        <dbReference type="PROSITE-ProRule" id="PRU01360"/>
    </source>
</evidence>
<evidence type="ECO:0000256" key="10">
    <source>
        <dbReference type="ARBA" id="ARBA00023237"/>
    </source>
</evidence>
<accession>A0ABW4TVB3</accession>
<dbReference type="Gene3D" id="2.40.170.20">
    <property type="entry name" value="TonB-dependent receptor, beta-barrel domain"/>
    <property type="match status" value="1"/>
</dbReference>
<keyword evidence="7" id="KW-0406">Ion transport</keyword>